<comment type="caution">
    <text evidence="6">The sequence shown here is derived from an EMBL/GenBank/DDBJ whole genome shotgun (WGS) entry which is preliminary data.</text>
</comment>
<keyword evidence="2" id="KW-0201">Cytochrome c-type biogenesis</keyword>
<dbReference type="InterPro" id="IPR050553">
    <property type="entry name" value="Thioredoxin_ResA/DsbE_sf"/>
</dbReference>
<keyword evidence="4" id="KW-0676">Redox-active center</keyword>
<dbReference type="SUPFAM" id="SSF52833">
    <property type="entry name" value="Thioredoxin-like"/>
    <property type="match status" value="1"/>
</dbReference>
<feature type="domain" description="Thioredoxin-like fold" evidence="5">
    <location>
        <begin position="543"/>
        <end position="639"/>
    </location>
</feature>
<dbReference type="GO" id="GO:0017004">
    <property type="term" value="P:cytochrome complex assembly"/>
    <property type="evidence" value="ECO:0007669"/>
    <property type="project" value="UniProtKB-KW"/>
</dbReference>
<comment type="subcellular location">
    <subcellularLocation>
        <location evidence="1">Cell envelope</location>
    </subcellularLocation>
</comment>
<evidence type="ECO:0000256" key="2">
    <source>
        <dbReference type="ARBA" id="ARBA00022748"/>
    </source>
</evidence>
<reference evidence="6 7" key="1">
    <citation type="submission" date="2013-08" db="EMBL/GenBank/DDBJ databases">
        <authorList>
            <person name="Weinstock G."/>
            <person name="Sodergren E."/>
            <person name="Wylie T."/>
            <person name="Fulton L."/>
            <person name="Fulton R."/>
            <person name="Fronick C."/>
            <person name="O'Laughlin M."/>
            <person name="Godfrey J."/>
            <person name="Miner T."/>
            <person name="Herter B."/>
            <person name="Appelbaum E."/>
            <person name="Cordes M."/>
            <person name="Lek S."/>
            <person name="Wollam A."/>
            <person name="Pepin K.H."/>
            <person name="Palsikar V.B."/>
            <person name="Mitreva M."/>
            <person name="Wilson R.K."/>
        </authorList>
    </citation>
    <scope>NUCLEOTIDE SEQUENCE [LARGE SCALE GENOMIC DNA]</scope>
    <source>
        <strain evidence="6 7">ATCC 15930</strain>
    </source>
</reference>
<evidence type="ECO:0000256" key="4">
    <source>
        <dbReference type="ARBA" id="ARBA00023284"/>
    </source>
</evidence>
<gene>
    <name evidence="6" type="ORF">HMPREF1991_01715</name>
</gene>
<evidence type="ECO:0000256" key="3">
    <source>
        <dbReference type="ARBA" id="ARBA00023157"/>
    </source>
</evidence>
<dbReference type="Proteomes" id="UP000027442">
    <property type="component" value="Unassembled WGS sequence"/>
</dbReference>
<name>A0A069QHN2_HOYLO</name>
<dbReference type="PANTHER" id="PTHR42852:SF6">
    <property type="entry name" value="THIOL:DISULFIDE INTERCHANGE PROTEIN DSBE"/>
    <property type="match status" value="1"/>
</dbReference>
<evidence type="ECO:0000313" key="7">
    <source>
        <dbReference type="Proteomes" id="UP000027442"/>
    </source>
</evidence>
<dbReference type="InterPro" id="IPR012336">
    <property type="entry name" value="Thioredoxin-like_fold"/>
</dbReference>
<dbReference type="InterPro" id="IPR036249">
    <property type="entry name" value="Thioredoxin-like_sf"/>
</dbReference>
<sequence>MKRFLLFTIILFDSVLLLASNLLQTNALDNSIGELSMSNWRDIKTGDWAIGFYEDGVVYKAHFWKYKQKEQKKGKYRFLITNGTKDISLEVIEQKNNLRKIVFDNSHSIICQRITTQQLPDYPVKDHSPIKDTHYKHGEQVTLVGWMRNMPASKSEKKHFDVVYSDVFTDKDPLCTAEIDNNGFFRLTFPLVNTTEVYLDQQRARIMSVFEPGETYFLLCDFKTGERFFMGANARLQNEMLRFSFVPHLKVKEDREPFSDFMERVKIHVQRSEESFKKLMADNPNLSDRFKEYVQSSMKYNVAYAISQSKYSTPTFKLPQDIREYLYQNFWKYPAKPATLYREMVWFMTDLLNDYTEKTFAETLQNADKMYKMGLTDKEKVMLARWDKIDKEMQIKFGNTTNDEEKRTIYQTYKNENSDVWRAFESLSKKYATEIEAYNIRCYNFAIDSLGCTQELKDILLAARYCKTIERQCHSLPQPLLCELNTNVEMAYAKDIVMQEHLKYLTIEQQSQKHDKYLKNNADVSGIEDGKELFNKITSPYRGHYILLDAWGTWCGPCKEALSHSQELFKSLAPYDVIFMYLANNSPVEAWKNCIQEYKLTEDNCVHYNLPPNQQAIFERHIKLSSYPAYRLISPEGNIMDLDIDPRTPAGLARLIKVLSNNANVITR</sequence>
<dbReference type="HOGENOM" id="CLU_016082_0_0_10"/>
<evidence type="ECO:0000256" key="1">
    <source>
        <dbReference type="ARBA" id="ARBA00004196"/>
    </source>
</evidence>
<organism evidence="6 7">
    <name type="scientific">Hoylesella loescheii DSM 19665 = JCM 12249 = ATCC 15930</name>
    <dbReference type="NCBI Taxonomy" id="1122985"/>
    <lineage>
        <taxon>Bacteria</taxon>
        <taxon>Pseudomonadati</taxon>
        <taxon>Bacteroidota</taxon>
        <taxon>Bacteroidia</taxon>
        <taxon>Bacteroidales</taxon>
        <taxon>Prevotellaceae</taxon>
        <taxon>Hoylesella</taxon>
    </lineage>
</organism>
<protein>
    <recommendedName>
        <fullName evidence="5">Thioredoxin-like fold domain-containing protein</fullName>
    </recommendedName>
</protein>
<dbReference type="PATRIC" id="fig|1122985.7.peg.1784"/>
<dbReference type="EMBL" id="JNGW01000073">
    <property type="protein sequence ID" value="KDR52182.1"/>
    <property type="molecule type" value="Genomic_DNA"/>
</dbReference>
<proteinExistence type="predicted"/>
<keyword evidence="3" id="KW-1015">Disulfide bond</keyword>
<dbReference type="Gene3D" id="3.40.30.10">
    <property type="entry name" value="Glutaredoxin"/>
    <property type="match status" value="1"/>
</dbReference>
<accession>A0A069QHN2</accession>
<dbReference type="GO" id="GO:0030313">
    <property type="term" value="C:cell envelope"/>
    <property type="evidence" value="ECO:0007669"/>
    <property type="project" value="UniProtKB-SubCell"/>
</dbReference>
<keyword evidence="7" id="KW-1185">Reference proteome</keyword>
<dbReference type="AlphaFoldDB" id="A0A069QHN2"/>
<evidence type="ECO:0000259" key="5">
    <source>
        <dbReference type="Pfam" id="PF13905"/>
    </source>
</evidence>
<dbReference type="RefSeq" id="WP_018968310.1">
    <property type="nucleotide sequence ID" value="NZ_KB899225.1"/>
</dbReference>
<evidence type="ECO:0000313" key="6">
    <source>
        <dbReference type="EMBL" id="KDR52182.1"/>
    </source>
</evidence>
<dbReference type="Pfam" id="PF13905">
    <property type="entry name" value="Thioredoxin_8"/>
    <property type="match status" value="1"/>
</dbReference>
<dbReference type="PANTHER" id="PTHR42852">
    <property type="entry name" value="THIOL:DISULFIDE INTERCHANGE PROTEIN DSBE"/>
    <property type="match status" value="1"/>
</dbReference>
<dbReference type="eggNOG" id="COG0526">
    <property type="taxonomic scope" value="Bacteria"/>
</dbReference>